<dbReference type="PANTHER" id="PTHR35986:SF1">
    <property type="entry name" value="OS10G0430800 PROTEIN"/>
    <property type="match status" value="1"/>
</dbReference>
<evidence type="ECO:0000313" key="3">
    <source>
        <dbReference type="Proteomes" id="UP001202328"/>
    </source>
</evidence>
<protein>
    <submittedName>
        <fullName evidence="2">Uncharacterized protein</fullName>
    </submittedName>
</protein>
<gene>
    <name evidence="2" type="ORF">MKW98_003550</name>
</gene>
<accession>A0AAD4TBD3</accession>
<evidence type="ECO:0000313" key="2">
    <source>
        <dbReference type="EMBL" id="KAI3946987.1"/>
    </source>
</evidence>
<reference evidence="2" key="1">
    <citation type="submission" date="2022-04" db="EMBL/GenBank/DDBJ databases">
        <title>A functionally conserved STORR gene fusion in Papaver species that diverged 16.8 million years ago.</title>
        <authorList>
            <person name="Catania T."/>
        </authorList>
    </citation>
    <scope>NUCLEOTIDE SEQUENCE</scope>
    <source>
        <strain evidence="2">S-188037</strain>
    </source>
</reference>
<proteinExistence type="predicted"/>
<dbReference type="PANTHER" id="PTHR35986">
    <property type="entry name" value="EXPRESSED PROTEIN"/>
    <property type="match status" value="1"/>
</dbReference>
<organism evidence="2 3">
    <name type="scientific">Papaver atlanticum</name>
    <dbReference type="NCBI Taxonomy" id="357466"/>
    <lineage>
        <taxon>Eukaryota</taxon>
        <taxon>Viridiplantae</taxon>
        <taxon>Streptophyta</taxon>
        <taxon>Embryophyta</taxon>
        <taxon>Tracheophyta</taxon>
        <taxon>Spermatophyta</taxon>
        <taxon>Magnoliopsida</taxon>
        <taxon>Ranunculales</taxon>
        <taxon>Papaveraceae</taxon>
        <taxon>Papaveroideae</taxon>
        <taxon>Papaver</taxon>
    </lineage>
</organism>
<dbReference type="AlphaFoldDB" id="A0AAD4TBD3"/>
<name>A0AAD4TBD3_9MAGN</name>
<dbReference type="Proteomes" id="UP001202328">
    <property type="component" value="Unassembled WGS sequence"/>
</dbReference>
<dbReference type="EMBL" id="JAJJMB010003633">
    <property type="protein sequence ID" value="KAI3946987.1"/>
    <property type="molecule type" value="Genomic_DNA"/>
</dbReference>
<sequence length="255" mass="29079">MGTALFDAEDYLKSIKYKFTPAEENVIVKCKGKALRDFSLVVVIASAAVWRATRRIGFGHRINLSGGAGICAGFYVFGKSLNLSTEKILSLEDSRLQSEFAKRLVMKYGDNPQTIQMLEKYFYRENVYDDSNVDRTMARWRHRSFFGENYALGQNKHDDTYGADTDSEPKQVVVPTSEQKQVIDPTRSPAKPLKSSIEVSTDPFDSLFGHSETLEEKNEPQITPEAPPKRRTRSHRKTARQHRKRHSEHSQTDSE</sequence>
<comment type="caution">
    <text evidence="2">The sequence shown here is derived from an EMBL/GenBank/DDBJ whole genome shotgun (WGS) entry which is preliminary data.</text>
</comment>
<feature type="region of interest" description="Disordered" evidence="1">
    <location>
        <begin position="157"/>
        <end position="255"/>
    </location>
</feature>
<evidence type="ECO:0000256" key="1">
    <source>
        <dbReference type="SAM" id="MobiDB-lite"/>
    </source>
</evidence>
<feature type="compositionally biased region" description="Basic residues" evidence="1">
    <location>
        <begin position="229"/>
        <end position="247"/>
    </location>
</feature>
<keyword evidence="3" id="KW-1185">Reference proteome</keyword>